<dbReference type="InterPro" id="IPR000160">
    <property type="entry name" value="GGDEF_dom"/>
</dbReference>
<comment type="caution">
    <text evidence="8">The sequence shown here is derived from an EMBL/GenBank/DDBJ whole genome shotgun (WGS) entry which is preliminary data.</text>
</comment>
<dbReference type="PANTHER" id="PTHR45138">
    <property type="entry name" value="REGULATORY COMPONENTS OF SENSORY TRANSDUCTION SYSTEM"/>
    <property type="match status" value="1"/>
</dbReference>
<dbReference type="Proteomes" id="UP000005798">
    <property type="component" value="Unassembled WGS sequence"/>
</dbReference>
<proteinExistence type="predicted"/>
<feature type="domain" description="GGDEF" evidence="7">
    <location>
        <begin position="321"/>
        <end position="444"/>
    </location>
</feature>
<dbReference type="Gene3D" id="3.30.450.350">
    <property type="entry name" value="CHASE domain"/>
    <property type="match status" value="1"/>
</dbReference>
<keyword evidence="4 5" id="KW-0472">Membrane</keyword>
<dbReference type="HOGENOM" id="CLU_021245_2_0_9"/>
<dbReference type="InterPro" id="IPR042240">
    <property type="entry name" value="CHASE_sf"/>
</dbReference>
<keyword evidence="3 5" id="KW-1133">Transmembrane helix</keyword>
<dbReference type="AlphaFoldDB" id="B0N8R1"/>
<name>B0N8R1_9FIRM</name>
<dbReference type="eggNOG" id="COG2199">
    <property type="taxonomic scope" value="Bacteria"/>
</dbReference>
<dbReference type="GO" id="GO:0007165">
    <property type="term" value="P:signal transduction"/>
    <property type="evidence" value="ECO:0007669"/>
    <property type="project" value="UniProtKB-ARBA"/>
</dbReference>
<dbReference type="GO" id="GO:0052621">
    <property type="term" value="F:diguanylate cyclase activity"/>
    <property type="evidence" value="ECO:0007669"/>
    <property type="project" value="TreeGrafter"/>
</dbReference>
<dbReference type="eggNOG" id="COG3452">
    <property type="taxonomic scope" value="Bacteria"/>
</dbReference>
<dbReference type="GO" id="GO:0005886">
    <property type="term" value="C:plasma membrane"/>
    <property type="evidence" value="ECO:0007669"/>
    <property type="project" value="TreeGrafter"/>
</dbReference>
<comment type="subcellular location">
    <subcellularLocation>
        <location evidence="1">Membrane</location>
    </subcellularLocation>
</comment>
<dbReference type="PROSITE" id="PS50887">
    <property type="entry name" value="GGDEF"/>
    <property type="match status" value="1"/>
</dbReference>
<reference evidence="8" key="1">
    <citation type="submission" date="2007-11" db="EMBL/GenBank/DDBJ databases">
        <authorList>
            <person name="Fulton L."/>
            <person name="Clifton S."/>
            <person name="Fulton B."/>
            <person name="Xu J."/>
            <person name="Minx P."/>
            <person name="Pepin K.H."/>
            <person name="Johnson M."/>
            <person name="Thiruvilangam P."/>
            <person name="Bhonagiri V."/>
            <person name="Nash W.E."/>
            <person name="Mardis E.R."/>
            <person name="Wilson R.K."/>
        </authorList>
    </citation>
    <scope>NUCLEOTIDE SEQUENCE [LARGE SCALE GENOMIC DNA]</scope>
    <source>
        <strain evidence="8">DSM 1402</strain>
    </source>
</reference>
<dbReference type="InterPro" id="IPR043128">
    <property type="entry name" value="Rev_trsase/Diguanyl_cyclase"/>
</dbReference>
<protein>
    <submittedName>
        <fullName evidence="8">Diguanylate cyclase (GGDEF) domain protein</fullName>
    </submittedName>
</protein>
<dbReference type="GO" id="GO:1902201">
    <property type="term" value="P:negative regulation of bacterial-type flagellum-dependent cell motility"/>
    <property type="evidence" value="ECO:0007669"/>
    <property type="project" value="TreeGrafter"/>
</dbReference>
<feature type="transmembrane region" description="Helical" evidence="5">
    <location>
        <begin position="260"/>
        <end position="282"/>
    </location>
</feature>
<dbReference type="EMBL" id="ABFX02000013">
    <property type="protein sequence ID" value="EDS17068.1"/>
    <property type="molecule type" value="Genomic_DNA"/>
</dbReference>
<dbReference type="PROSITE" id="PS50839">
    <property type="entry name" value="CHASE"/>
    <property type="match status" value="1"/>
</dbReference>
<evidence type="ECO:0000259" key="7">
    <source>
        <dbReference type="PROSITE" id="PS50887"/>
    </source>
</evidence>
<evidence type="ECO:0000256" key="5">
    <source>
        <dbReference type="SAM" id="Phobius"/>
    </source>
</evidence>
<dbReference type="Pfam" id="PF00990">
    <property type="entry name" value="GGDEF"/>
    <property type="match status" value="1"/>
</dbReference>
<keyword evidence="9" id="KW-1185">Reference proteome</keyword>
<gene>
    <name evidence="8" type="ORF">CLORAM_03042</name>
</gene>
<dbReference type="SMART" id="SM01079">
    <property type="entry name" value="CHASE"/>
    <property type="match status" value="1"/>
</dbReference>
<dbReference type="NCBIfam" id="TIGR00254">
    <property type="entry name" value="GGDEF"/>
    <property type="match status" value="1"/>
</dbReference>
<evidence type="ECO:0000313" key="8">
    <source>
        <dbReference type="EMBL" id="EDS17068.1"/>
    </source>
</evidence>
<organism evidence="8 9">
    <name type="scientific">Thomasclavelia ramosa DSM 1402</name>
    <dbReference type="NCBI Taxonomy" id="445974"/>
    <lineage>
        <taxon>Bacteria</taxon>
        <taxon>Bacillati</taxon>
        <taxon>Bacillota</taxon>
        <taxon>Erysipelotrichia</taxon>
        <taxon>Erysipelotrichales</taxon>
        <taxon>Coprobacillaceae</taxon>
        <taxon>Thomasclavelia</taxon>
    </lineage>
</organism>
<accession>B0N8R1</accession>
<evidence type="ECO:0000313" key="9">
    <source>
        <dbReference type="Proteomes" id="UP000005798"/>
    </source>
</evidence>
<evidence type="ECO:0000256" key="3">
    <source>
        <dbReference type="ARBA" id="ARBA00022989"/>
    </source>
</evidence>
<dbReference type="InterPro" id="IPR029787">
    <property type="entry name" value="Nucleotide_cyclase"/>
</dbReference>
<dbReference type="GO" id="GO:0043709">
    <property type="term" value="P:cell adhesion involved in single-species biofilm formation"/>
    <property type="evidence" value="ECO:0007669"/>
    <property type="project" value="TreeGrafter"/>
</dbReference>
<dbReference type="Gene3D" id="3.30.70.270">
    <property type="match status" value="1"/>
</dbReference>
<feature type="transmembrane region" description="Helical" evidence="5">
    <location>
        <begin position="14"/>
        <end position="36"/>
    </location>
</feature>
<feature type="domain" description="CHASE" evidence="6">
    <location>
        <begin position="111"/>
        <end position="247"/>
    </location>
</feature>
<sequence length="444" mass="50875">MIGGRVMIKKHKPFIAAILIFMIMSILSFFILYGVINDKVAAAKEKIHYFTEAQVSQLDRVLSSYIQTAETLKLLIVDSNGNINDFDRVAHQLYNDDNTFRSIQLAPQGDVQYVYPLEGNEGAFGNIFEDPERATEAKKARDTGETTLAGPFELYQSGKGIVVRQPIYLEENGENNFWGFAIVVLNVPEIFDSVHLDSFENMGYEYQLWRIDPDNNKKQIILKSDHELLDDTINLSFEVPGNTWTLSVSPINGWVRSSDLMPVIILAICLSLLIPLLVYTLLKINEQRRRMIDISNRDYLTTLYNGRKMNFVLNDLIARQTSFIFVYLDVDKFKVVNDTYGHLAGDVLLKEIALRIMRYLSREDYAFRVGGDEFVIIIKNNSSTKKTLQIIAEQITEKINLDGFEYYPEVSMGYAVYPNDGKSLEEVIKCADSRMYEIKKHKNI</sequence>
<dbReference type="PANTHER" id="PTHR45138:SF6">
    <property type="entry name" value="DIGUANYLATE CYCLASE DGCN"/>
    <property type="match status" value="1"/>
</dbReference>
<dbReference type="SMART" id="SM00267">
    <property type="entry name" value="GGDEF"/>
    <property type="match status" value="1"/>
</dbReference>
<keyword evidence="2 5" id="KW-0812">Transmembrane</keyword>
<evidence type="ECO:0000256" key="1">
    <source>
        <dbReference type="ARBA" id="ARBA00004370"/>
    </source>
</evidence>
<evidence type="ECO:0000256" key="4">
    <source>
        <dbReference type="ARBA" id="ARBA00023136"/>
    </source>
</evidence>
<dbReference type="Pfam" id="PF03924">
    <property type="entry name" value="CHASE"/>
    <property type="match status" value="1"/>
</dbReference>
<dbReference type="InterPro" id="IPR050469">
    <property type="entry name" value="Diguanylate_Cyclase"/>
</dbReference>
<dbReference type="InterPro" id="IPR006189">
    <property type="entry name" value="CHASE_dom"/>
</dbReference>
<dbReference type="CDD" id="cd01949">
    <property type="entry name" value="GGDEF"/>
    <property type="match status" value="1"/>
</dbReference>
<reference evidence="8" key="2">
    <citation type="submission" date="2014-06" db="EMBL/GenBank/DDBJ databases">
        <title>Draft genome sequence of Clostridium ramosum(DSM 1402).</title>
        <authorList>
            <person name="Sudarsanam P."/>
            <person name="Ley R."/>
            <person name="Guruge J."/>
            <person name="Turnbaugh P.J."/>
            <person name="Mahowald M."/>
            <person name="Liep D."/>
            <person name="Gordon J."/>
        </authorList>
    </citation>
    <scope>NUCLEOTIDE SEQUENCE</scope>
    <source>
        <strain evidence="8">DSM 1402</strain>
    </source>
</reference>
<dbReference type="SUPFAM" id="SSF55073">
    <property type="entry name" value="Nucleotide cyclase"/>
    <property type="match status" value="1"/>
</dbReference>
<evidence type="ECO:0000259" key="6">
    <source>
        <dbReference type="PROSITE" id="PS50839"/>
    </source>
</evidence>
<evidence type="ECO:0000256" key="2">
    <source>
        <dbReference type="ARBA" id="ARBA00022692"/>
    </source>
</evidence>